<evidence type="ECO:0000313" key="2">
    <source>
        <dbReference type="Proteomes" id="UP000178700"/>
    </source>
</evidence>
<protein>
    <submittedName>
        <fullName evidence="1">Uncharacterized protein</fullName>
    </submittedName>
</protein>
<sequence>MTPDGEKVVYRAVGRLGPYCASPVDEFRQTVDQMVTETKDDFGNDMTNFVDSARYDNAKALLRKLNRLQK</sequence>
<name>A0A1F6VAK3_9BACT</name>
<proteinExistence type="predicted"/>
<dbReference type="AlphaFoldDB" id="A0A1F6VAK3"/>
<comment type="caution">
    <text evidence="1">The sequence shown here is derived from an EMBL/GenBank/DDBJ whole genome shotgun (WGS) entry which is preliminary data.</text>
</comment>
<evidence type="ECO:0000313" key="1">
    <source>
        <dbReference type="EMBL" id="OGI66681.1"/>
    </source>
</evidence>
<accession>A0A1F6VAK3</accession>
<reference evidence="1 2" key="1">
    <citation type="journal article" date="2016" name="Nat. Commun.">
        <title>Thousands of microbial genomes shed light on interconnected biogeochemical processes in an aquifer system.</title>
        <authorList>
            <person name="Anantharaman K."/>
            <person name="Brown C.T."/>
            <person name="Hug L.A."/>
            <person name="Sharon I."/>
            <person name="Castelle C.J."/>
            <person name="Probst A.J."/>
            <person name="Thomas B.C."/>
            <person name="Singh A."/>
            <person name="Wilkins M.J."/>
            <person name="Karaoz U."/>
            <person name="Brodie E.L."/>
            <person name="Williams K.H."/>
            <person name="Hubbard S.S."/>
            <person name="Banfield J.F."/>
        </authorList>
    </citation>
    <scope>NUCLEOTIDE SEQUENCE [LARGE SCALE GENOMIC DNA]</scope>
</reference>
<dbReference type="EMBL" id="MFTJ01000004">
    <property type="protein sequence ID" value="OGI66681.1"/>
    <property type="molecule type" value="Genomic_DNA"/>
</dbReference>
<organism evidence="1 2">
    <name type="scientific">Candidatus Nomurabacteria bacterium RIFCSPHIGHO2_01_FULL_39_10</name>
    <dbReference type="NCBI Taxonomy" id="1801733"/>
    <lineage>
        <taxon>Bacteria</taxon>
        <taxon>Candidatus Nomuraibacteriota</taxon>
    </lineage>
</organism>
<gene>
    <name evidence="1" type="ORF">A2642_03555</name>
</gene>
<dbReference type="Proteomes" id="UP000178700">
    <property type="component" value="Unassembled WGS sequence"/>
</dbReference>